<reference evidence="1 2" key="1">
    <citation type="submission" date="2023-11" db="EMBL/GenBank/DDBJ databases">
        <authorList>
            <person name="Hedman E."/>
            <person name="Englund M."/>
            <person name="Stromberg M."/>
            <person name="Nyberg Akerstrom W."/>
            <person name="Nylinder S."/>
            <person name="Jareborg N."/>
            <person name="Kallberg Y."/>
            <person name="Kronander E."/>
        </authorList>
    </citation>
    <scope>NUCLEOTIDE SEQUENCE [LARGE SCALE GENOMIC DNA]</scope>
</reference>
<dbReference type="InterPro" id="IPR043502">
    <property type="entry name" value="DNA/RNA_pol_sf"/>
</dbReference>
<dbReference type="AlphaFoldDB" id="A0AAV1KP83"/>
<dbReference type="SUPFAM" id="SSF56672">
    <property type="entry name" value="DNA/RNA polymerases"/>
    <property type="match status" value="1"/>
</dbReference>
<evidence type="ECO:0000313" key="2">
    <source>
        <dbReference type="Proteomes" id="UP001314205"/>
    </source>
</evidence>
<dbReference type="Gene3D" id="3.10.10.10">
    <property type="entry name" value="HIV Type 1 Reverse Transcriptase, subunit A, domain 1"/>
    <property type="match status" value="1"/>
</dbReference>
<keyword evidence="2" id="KW-1185">Reference proteome</keyword>
<comment type="caution">
    <text evidence="1">The sequence shown here is derived from an EMBL/GenBank/DDBJ whole genome shotgun (WGS) entry which is preliminary data.</text>
</comment>
<evidence type="ECO:0000313" key="1">
    <source>
        <dbReference type="EMBL" id="CAK1584831.1"/>
    </source>
</evidence>
<dbReference type="InterPro" id="IPR021109">
    <property type="entry name" value="Peptidase_aspartic_dom_sf"/>
</dbReference>
<sequence>MKRIGLNFRTELMSVKLADGTIRNSEELLTEVNVQLPSLNIPIEFIILPNSVNKDTLLGIDLITKARMIIDFDKCNWRTDQPRTFHALSWETRREPVECAAALNVLREDEATALSESKRSRLANLLGEYSDVFDVVGEPTPFAEHHIDTGDHPPIAVPPYRVTPAKKEILRAELHKMLADGVIEECESA</sequence>
<proteinExistence type="predicted"/>
<dbReference type="Proteomes" id="UP001314205">
    <property type="component" value="Unassembled WGS sequence"/>
</dbReference>
<dbReference type="EMBL" id="CAVLGL010000068">
    <property type="protein sequence ID" value="CAK1584831.1"/>
    <property type="molecule type" value="Genomic_DNA"/>
</dbReference>
<gene>
    <name evidence="1" type="ORF">PARMNEM_LOCUS6004</name>
</gene>
<organism evidence="1 2">
    <name type="scientific">Parnassius mnemosyne</name>
    <name type="common">clouded apollo</name>
    <dbReference type="NCBI Taxonomy" id="213953"/>
    <lineage>
        <taxon>Eukaryota</taxon>
        <taxon>Metazoa</taxon>
        <taxon>Ecdysozoa</taxon>
        <taxon>Arthropoda</taxon>
        <taxon>Hexapoda</taxon>
        <taxon>Insecta</taxon>
        <taxon>Pterygota</taxon>
        <taxon>Neoptera</taxon>
        <taxon>Endopterygota</taxon>
        <taxon>Lepidoptera</taxon>
        <taxon>Glossata</taxon>
        <taxon>Ditrysia</taxon>
        <taxon>Papilionoidea</taxon>
        <taxon>Papilionidae</taxon>
        <taxon>Parnassiinae</taxon>
        <taxon>Parnassini</taxon>
        <taxon>Parnassius</taxon>
        <taxon>Driopa</taxon>
    </lineage>
</organism>
<name>A0AAV1KP83_9NEOP</name>
<accession>A0AAV1KP83</accession>
<protein>
    <submittedName>
        <fullName evidence="1">Uncharacterized protein</fullName>
    </submittedName>
</protein>
<dbReference type="Gene3D" id="2.40.70.10">
    <property type="entry name" value="Acid Proteases"/>
    <property type="match status" value="1"/>
</dbReference>
<dbReference type="GO" id="GO:0071897">
    <property type="term" value="P:DNA biosynthetic process"/>
    <property type="evidence" value="ECO:0007669"/>
    <property type="project" value="UniProtKB-ARBA"/>
</dbReference>